<evidence type="ECO:0000256" key="1">
    <source>
        <dbReference type="ARBA" id="ARBA00004571"/>
    </source>
</evidence>
<evidence type="ECO:0000256" key="4">
    <source>
        <dbReference type="ARBA" id="ARBA00022692"/>
    </source>
</evidence>
<gene>
    <name evidence="9" type="ORF">ADICEAN_00276</name>
</gene>
<evidence type="ECO:0000256" key="2">
    <source>
        <dbReference type="ARBA" id="ARBA00008163"/>
    </source>
</evidence>
<accession>M7N7C8</accession>
<feature type="signal peptide" evidence="8">
    <location>
        <begin position="1"/>
        <end position="23"/>
    </location>
</feature>
<feature type="chain" id="PRO_5004082127" evidence="8">
    <location>
        <begin position="24"/>
        <end position="514"/>
    </location>
</feature>
<keyword evidence="7" id="KW-0998">Cell outer membrane</keyword>
<organism evidence="9 10">
    <name type="scientific">Cesiribacter andamanensis AMV16</name>
    <dbReference type="NCBI Taxonomy" id="1279009"/>
    <lineage>
        <taxon>Bacteria</taxon>
        <taxon>Pseudomonadati</taxon>
        <taxon>Bacteroidota</taxon>
        <taxon>Cytophagia</taxon>
        <taxon>Cytophagales</taxon>
        <taxon>Cesiribacteraceae</taxon>
        <taxon>Cesiribacter</taxon>
    </lineage>
</organism>
<dbReference type="GO" id="GO:0009279">
    <property type="term" value="C:cell outer membrane"/>
    <property type="evidence" value="ECO:0007669"/>
    <property type="project" value="UniProtKB-SubCell"/>
</dbReference>
<comment type="similarity">
    <text evidence="2">Belongs to the OmpP1/FadL family.</text>
</comment>
<evidence type="ECO:0000256" key="5">
    <source>
        <dbReference type="ARBA" id="ARBA00022729"/>
    </source>
</evidence>
<keyword evidence="10" id="KW-1185">Reference proteome</keyword>
<keyword evidence="5 8" id="KW-0732">Signal</keyword>
<keyword evidence="4" id="KW-0812">Transmembrane</keyword>
<sequence>MKKALALIFLSAGCLFVSTESPAQTFRYANDALRFSQYQPGGTARIMSLGGAQVALGGDISSAYSNPAGLGFYNRSEISFTPSFTNSVNDAYFIAPGESVSSNSLYDYRSRLGIGSLGVVLNRSKKSEDRSGWLGGSFAITYQRTNTFYDKFAFEGNNASNSLVDIFPLYELNTYNNLDLQGFYGAALDAELIAIFEDTEVNGEARYYYDTYMPFPDEEFPIFQRDVVQTAGSQGQLNFAYGGNIADMVYIGGGIGITSLSYTYNSRYQEVVPQGLYTTYPEQIDEYPLSRLDLDTERVTSGAGINATLGIIARPIPAISLGLSYQTPTLYQMNEEEAGTFDTQFESGTPRGFGSYYNSFDYNLKTPGRVTAGLAAFIEKWGFLTADVEYVNYGNARLTDSYSSLTSDNNAIRQDLEAVINYRLGAELRYEVLRFRAGYAHQPNPYANRVGFEAISNVYSVGAGLRFRQYYVDLALNQQRNNRLYTPYDLGPDSPRISLDNKVSSAFLTVGLTF</sequence>
<dbReference type="InterPro" id="IPR005017">
    <property type="entry name" value="OMPP1/FadL/TodX"/>
</dbReference>
<dbReference type="eggNOG" id="COG2067">
    <property type="taxonomic scope" value="Bacteria"/>
</dbReference>
<dbReference type="EMBL" id="AODQ01000004">
    <property type="protein sequence ID" value="EMR04518.1"/>
    <property type="molecule type" value="Genomic_DNA"/>
</dbReference>
<dbReference type="AlphaFoldDB" id="M7N7C8"/>
<dbReference type="PANTHER" id="PTHR35093:SF8">
    <property type="entry name" value="OUTER MEMBRANE PROTEIN NMB0088-RELATED"/>
    <property type="match status" value="1"/>
</dbReference>
<dbReference type="Gene3D" id="2.40.160.60">
    <property type="entry name" value="Outer membrane protein transport protein (OMPP1/FadL/TodX)"/>
    <property type="match status" value="1"/>
</dbReference>
<reference evidence="9 10" key="1">
    <citation type="journal article" date="2013" name="Genome Announc.">
        <title>Draft Genome Sequence of Cesiribacter andamanensis Strain AMV16T, Isolated from a Soil Sample from a Mud Volcano in the Andaman Islands, India.</title>
        <authorList>
            <person name="Shivaji S."/>
            <person name="Ara S."/>
            <person name="Begum Z."/>
            <person name="Srinivas T.N."/>
            <person name="Singh A."/>
            <person name="Kumar Pinnaka A."/>
        </authorList>
    </citation>
    <scope>NUCLEOTIDE SEQUENCE [LARGE SCALE GENOMIC DNA]</scope>
    <source>
        <strain evidence="9 10">AMV16</strain>
    </source>
</reference>
<dbReference type="PANTHER" id="PTHR35093">
    <property type="entry name" value="OUTER MEMBRANE PROTEIN NMB0088-RELATED"/>
    <property type="match status" value="1"/>
</dbReference>
<keyword evidence="3" id="KW-1134">Transmembrane beta strand</keyword>
<evidence type="ECO:0000313" key="9">
    <source>
        <dbReference type="EMBL" id="EMR04518.1"/>
    </source>
</evidence>
<dbReference type="RefSeq" id="WP_009193686.1">
    <property type="nucleotide sequence ID" value="NZ_AODQ01000004.1"/>
</dbReference>
<evidence type="ECO:0000256" key="6">
    <source>
        <dbReference type="ARBA" id="ARBA00023136"/>
    </source>
</evidence>
<proteinExistence type="inferred from homology"/>
<dbReference type="STRING" id="1279009.ADICEAN_00276"/>
<evidence type="ECO:0000256" key="3">
    <source>
        <dbReference type="ARBA" id="ARBA00022452"/>
    </source>
</evidence>
<dbReference type="OrthoDB" id="9765571at2"/>
<name>M7N7C8_9BACT</name>
<evidence type="ECO:0000313" key="10">
    <source>
        <dbReference type="Proteomes" id="UP000011910"/>
    </source>
</evidence>
<evidence type="ECO:0000256" key="7">
    <source>
        <dbReference type="ARBA" id="ARBA00023237"/>
    </source>
</evidence>
<dbReference type="GO" id="GO:0015483">
    <property type="term" value="F:long-chain fatty acid transporting porin activity"/>
    <property type="evidence" value="ECO:0007669"/>
    <property type="project" value="TreeGrafter"/>
</dbReference>
<dbReference type="Proteomes" id="UP000011910">
    <property type="component" value="Unassembled WGS sequence"/>
</dbReference>
<comment type="caution">
    <text evidence="9">The sequence shown here is derived from an EMBL/GenBank/DDBJ whole genome shotgun (WGS) entry which is preliminary data.</text>
</comment>
<dbReference type="SUPFAM" id="SSF56935">
    <property type="entry name" value="Porins"/>
    <property type="match status" value="1"/>
</dbReference>
<evidence type="ECO:0000256" key="8">
    <source>
        <dbReference type="SAM" id="SignalP"/>
    </source>
</evidence>
<keyword evidence="6" id="KW-0472">Membrane</keyword>
<comment type="subcellular location">
    <subcellularLocation>
        <location evidence="1">Cell outer membrane</location>
        <topology evidence="1">Multi-pass membrane protein</topology>
    </subcellularLocation>
</comment>
<protein>
    <submittedName>
        <fullName evidence="9">Outer membrane protein transport protein (OMPP1/FadL/TodX)</fullName>
    </submittedName>
</protein>